<accession>A0A1H5VZQ7</accession>
<evidence type="ECO:0000313" key="1">
    <source>
        <dbReference type="EMBL" id="SEF92643.1"/>
    </source>
</evidence>
<reference evidence="1 2" key="1">
    <citation type="submission" date="2016-10" db="EMBL/GenBank/DDBJ databases">
        <authorList>
            <person name="de Groot N.N."/>
        </authorList>
    </citation>
    <scope>NUCLEOTIDE SEQUENCE [LARGE SCALE GENOMIC DNA]</scope>
    <source>
        <strain evidence="1 2">DSM 26656</strain>
    </source>
</reference>
<organism evidence="1 2">
    <name type="scientific">Bosea lathyri</name>
    <dbReference type="NCBI Taxonomy" id="1036778"/>
    <lineage>
        <taxon>Bacteria</taxon>
        <taxon>Pseudomonadati</taxon>
        <taxon>Pseudomonadota</taxon>
        <taxon>Alphaproteobacteria</taxon>
        <taxon>Hyphomicrobiales</taxon>
        <taxon>Boseaceae</taxon>
        <taxon>Bosea</taxon>
    </lineage>
</organism>
<evidence type="ECO:0000313" key="2">
    <source>
        <dbReference type="Proteomes" id="UP000236743"/>
    </source>
</evidence>
<dbReference type="Proteomes" id="UP000236743">
    <property type="component" value="Unassembled WGS sequence"/>
</dbReference>
<protein>
    <submittedName>
        <fullName evidence="1">Uncharacterized protein</fullName>
    </submittedName>
</protein>
<dbReference type="EMBL" id="FNUY01000002">
    <property type="protein sequence ID" value="SEF92643.1"/>
    <property type="molecule type" value="Genomic_DNA"/>
</dbReference>
<name>A0A1H5VZQ7_9HYPH</name>
<gene>
    <name evidence="1" type="ORF">SAMN04488115_102503</name>
</gene>
<dbReference type="AlphaFoldDB" id="A0A1H5VZQ7"/>
<sequence length="64" mass="6886">MAAIRCRSRQRPGGAPLHALRPAMMWTTEPVTAVPTAEPNLVGMAIHPESKEADKTTKGLKLHG</sequence>
<keyword evidence="2" id="KW-1185">Reference proteome</keyword>
<proteinExistence type="predicted"/>